<comment type="caution">
    <text evidence="2">The sequence shown here is derived from an EMBL/GenBank/DDBJ whole genome shotgun (WGS) entry which is preliminary data.</text>
</comment>
<evidence type="ECO:0000256" key="1">
    <source>
        <dbReference type="SAM" id="MobiDB-lite"/>
    </source>
</evidence>
<dbReference type="EMBL" id="JAXCEH010000032">
    <property type="protein sequence ID" value="MFA1558545.1"/>
    <property type="molecule type" value="Genomic_DNA"/>
</dbReference>
<feature type="region of interest" description="Disordered" evidence="1">
    <location>
        <begin position="396"/>
        <end position="415"/>
    </location>
</feature>
<evidence type="ECO:0000313" key="2">
    <source>
        <dbReference type="EMBL" id="MFA1558545.1"/>
    </source>
</evidence>
<protein>
    <recommendedName>
        <fullName evidence="4">DUF4350 domain-containing protein</fullName>
    </recommendedName>
</protein>
<feature type="compositionally biased region" description="Basic residues" evidence="1">
    <location>
        <begin position="404"/>
        <end position="415"/>
    </location>
</feature>
<keyword evidence="3" id="KW-1185">Reference proteome</keyword>
<proteinExistence type="predicted"/>
<gene>
    <name evidence="2" type="ORF">SM436_33055</name>
</gene>
<organism evidence="2 3">
    <name type="scientific">Actinomadura chokoriensis</name>
    <dbReference type="NCBI Taxonomy" id="454156"/>
    <lineage>
        <taxon>Bacteria</taxon>
        <taxon>Bacillati</taxon>
        <taxon>Actinomycetota</taxon>
        <taxon>Actinomycetes</taxon>
        <taxon>Streptosporangiales</taxon>
        <taxon>Thermomonosporaceae</taxon>
        <taxon>Actinomadura</taxon>
    </lineage>
</organism>
<feature type="region of interest" description="Disordered" evidence="1">
    <location>
        <begin position="83"/>
        <end position="168"/>
    </location>
</feature>
<feature type="compositionally biased region" description="Basic and acidic residues" evidence="1">
    <location>
        <begin position="157"/>
        <end position="166"/>
    </location>
</feature>
<reference evidence="2 3" key="1">
    <citation type="submission" date="2023-11" db="EMBL/GenBank/DDBJ databases">
        <title>Actinomadura monticuli sp. nov., isolated from volcanic ash.</title>
        <authorList>
            <person name="Lee S.D."/>
            <person name="Yang H."/>
            <person name="Kim I.S."/>
        </authorList>
    </citation>
    <scope>NUCLEOTIDE SEQUENCE [LARGE SCALE GENOMIC DNA]</scope>
    <source>
        <strain evidence="2 3">DSM 45346</strain>
    </source>
</reference>
<dbReference type="Proteomes" id="UP001569904">
    <property type="component" value="Unassembled WGS sequence"/>
</dbReference>
<evidence type="ECO:0008006" key="4">
    <source>
        <dbReference type="Google" id="ProtNLM"/>
    </source>
</evidence>
<accession>A0ABV4R6J2</accession>
<name>A0ABV4R6J2_9ACTN</name>
<dbReference type="RefSeq" id="WP_371945563.1">
    <property type="nucleotide sequence ID" value="NZ_JAXCEH010000032.1"/>
</dbReference>
<feature type="compositionally biased region" description="Basic residues" evidence="1">
    <location>
        <begin position="99"/>
        <end position="111"/>
    </location>
</feature>
<evidence type="ECO:0000313" key="3">
    <source>
        <dbReference type="Proteomes" id="UP001569904"/>
    </source>
</evidence>
<sequence length="415" mass="44261">MNRFLAHPRLAALLGDWLRCTCGVLGCTAMAGAISIGAAAPSDAIARPEPGSRRSVPPICRHAVSVGDRHTAHKCREAWRSMYERSRRRSGRGRDVPRRAHRHTWKPKTGHRPSPPVPQRPSARTVLPDPPSGERPSPVRKKNTPRPAPSSAAPTRIPERAEEAESRSSSLQPVLLLSLLIPAAAAICYPFRHRLCAAATAGLPVLPVPEAEAEASAPVGFGYRPVLDPFAAPVAGLCGPGAISTARVLALTALEAHGDESLLVIPRPDATSLFGLAEDELLDDSTDGLFIPGNLDVALAYLETELAIRKDTGVTQARRLLLVADCAQEAHRLQALLARHPGGASAVLLGPWTGDQAMIDDDGLVDAPPALASALPDRVPALSRTEARDRLLAALAQQREAKKPPPKRRSSPRRP</sequence>